<dbReference type="PROSITE" id="PS51419">
    <property type="entry name" value="RAB"/>
    <property type="match status" value="1"/>
</dbReference>
<dbReference type="SMART" id="SM00175">
    <property type="entry name" value="RAB"/>
    <property type="match status" value="1"/>
</dbReference>
<evidence type="ECO:0000256" key="2">
    <source>
        <dbReference type="ARBA" id="ARBA00023134"/>
    </source>
</evidence>
<dbReference type="InterPro" id="IPR020849">
    <property type="entry name" value="Small_GTPase_Ras-type"/>
</dbReference>
<reference evidence="3" key="1">
    <citation type="submission" date="2024-06" db="EMBL/GenBank/DDBJ databases">
        <authorList>
            <person name="Liu X."/>
            <person name="Lenzi L."/>
            <person name="Haldenby T S."/>
            <person name="Uol C."/>
        </authorList>
    </citation>
    <scope>NUCLEOTIDE SEQUENCE</scope>
</reference>
<accession>A0AAV2THA5</accession>
<organism evidence="3 4">
    <name type="scientific">Calicophoron daubneyi</name>
    <name type="common">Rumen fluke</name>
    <name type="synonym">Paramphistomum daubneyi</name>
    <dbReference type="NCBI Taxonomy" id="300641"/>
    <lineage>
        <taxon>Eukaryota</taxon>
        <taxon>Metazoa</taxon>
        <taxon>Spiralia</taxon>
        <taxon>Lophotrochozoa</taxon>
        <taxon>Platyhelminthes</taxon>
        <taxon>Trematoda</taxon>
        <taxon>Digenea</taxon>
        <taxon>Plagiorchiida</taxon>
        <taxon>Pronocephalata</taxon>
        <taxon>Paramphistomoidea</taxon>
        <taxon>Paramphistomidae</taxon>
        <taxon>Calicophoron</taxon>
    </lineage>
</organism>
<evidence type="ECO:0000256" key="1">
    <source>
        <dbReference type="ARBA" id="ARBA00022741"/>
    </source>
</evidence>
<evidence type="ECO:0000313" key="4">
    <source>
        <dbReference type="Proteomes" id="UP001497525"/>
    </source>
</evidence>
<dbReference type="GO" id="GO:0016020">
    <property type="term" value="C:membrane"/>
    <property type="evidence" value="ECO:0007669"/>
    <property type="project" value="InterPro"/>
</dbReference>
<dbReference type="GO" id="GO:0005525">
    <property type="term" value="F:GTP binding"/>
    <property type="evidence" value="ECO:0007669"/>
    <property type="project" value="UniProtKB-KW"/>
</dbReference>
<dbReference type="PRINTS" id="PR00449">
    <property type="entry name" value="RASTRNSFRMNG"/>
</dbReference>
<sequence length="184" mass="21272">MGSIENLNRVRSYTILVIGPSKVGKTAIVRQFVDRKFTKGDETALDVPQRKQCWIDGEECELIIIDIPYKNTSTDSVSRNRLLDVYRDYIADAQGYILCYALDSLESFTLAWEFYRSIIFEKLFCPIVLVGNKNDKKNRAVNHIMALETTHSWRCPHFETCANCYMCVQEIFAEIVRRIKAQGE</sequence>
<dbReference type="InterPro" id="IPR027417">
    <property type="entry name" value="P-loop_NTPase"/>
</dbReference>
<keyword evidence="1" id="KW-0547">Nucleotide-binding</keyword>
<dbReference type="Gene3D" id="3.40.50.300">
    <property type="entry name" value="P-loop containing nucleotide triphosphate hydrolases"/>
    <property type="match status" value="1"/>
</dbReference>
<name>A0AAV2THA5_CALDB</name>
<protein>
    <submittedName>
        <fullName evidence="3">Uncharacterized protein</fullName>
    </submittedName>
</protein>
<dbReference type="Proteomes" id="UP001497525">
    <property type="component" value="Unassembled WGS sequence"/>
</dbReference>
<evidence type="ECO:0000313" key="3">
    <source>
        <dbReference type="EMBL" id="CAL5135476.1"/>
    </source>
</evidence>
<comment type="caution">
    <text evidence="3">The sequence shown here is derived from an EMBL/GenBank/DDBJ whole genome shotgun (WGS) entry which is preliminary data.</text>
</comment>
<dbReference type="SMART" id="SM00173">
    <property type="entry name" value="RAS"/>
    <property type="match status" value="1"/>
</dbReference>
<keyword evidence="2" id="KW-0342">GTP-binding</keyword>
<dbReference type="Pfam" id="PF00071">
    <property type="entry name" value="Ras"/>
    <property type="match status" value="1"/>
</dbReference>
<dbReference type="GO" id="GO:0003924">
    <property type="term" value="F:GTPase activity"/>
    <property type="evidence" value="ECO:0007669"/>
    <property type="project" value="InterPro"/>
</dbReference>
<gene>
    <name evidence="3" type="ORF">CDAUBV1_LOCUS9615</name>
</gene>
<proteinExistence type="predicted"/>
<dbReference type="SUPFAM" id="SSF52540">
    <property type="entry name" value="P-loop containing nucleoside triphosphate hydrolases"/>
    <property type="match status" value="1"/>
</dbReference>
<dbReference type="GO" id="GO:0007165">
    <property type="term" value="P:signal transduction"/>
    <property type="evidence" value="ECO:0007669"/>
    <property type="project" value="InterPro"/>
</dbReference>
<dbReference type="EMBL" id="CAXLJL010000267">
    <property type="protein sequence ID" value="CAL5135476.1"/>
    <property type="molecule type" value="Genomic_DNA"/>
</dbReference>
<dbReference type="PANTHER" id="PTHR24070">
    <property type="entry name" value="RAS, DI-RAS, AND RHEB FAMILY MEMBERS OF SMALL GTPASE SUPERFAMILY"/>
    <property type="match status" value="1"/>
</dbReference>
<dbReference type="InterPro" id="IPR001806">
    <property type="entry name" value="Small_GTPase"/>
</dbReference>
<dbReference type="PROSITE" id="PS51421">
    <property type="entry name" value="RAS"/>
    <property type="match status" value="1"/>
</dbReference>
<dbReference type="AlphaFoldDB" id="A0AAV2THA5"/>